<dbReference type="SUPFAM" id="SSF159245">
    <property type="entry name" value="AttH-like"/>
    <property type="match status" value="1"/>
</dbReference>
<dbReference type="EMBL" id="CP116942">
    <property type="protein sequence ID" value="WCO67474.1"/>
    <property type="molecule type" value="Genomic_DNA"/>
</dbReference>
<evidence type="ECO:0000313" key="3">
    <source>
        <dbReference type="EMBL" id="WCO67474.1"/>
    </source>
</evidence>
<name>A0AAE9Y6B2_9ACTN</name>
<proteinExistence type="predicted"/>
<dbReference type="Proteomes" id="UP001216390">
    <property type="component" value="Chromosome"/>
</dbReference>
<feature type="domain" description="DUF7064" evidence="2">
    <location>
        <begin position="187"/>
        <end position="312"/>
    </location>
</feature>
<keyword evidence="4" id="KW-1185">Reference proteome</keyword>
<accession>A0AAE9Y6B2</accession>
<sequence length="315" mass="34010">MPPPDPTAAVPATDEGRHAPGPDPLWNESWYFDFATADGSLGGYVRLGLYPNLGVVWYWGCVVGEGRPLVTVIDHEVPLPTTGLEVRAEGLWASHQQEEALEHWSLGCEAFAVGVDDPAEVYGDLRGDRVPFGLDLEWETVGGAYPYPGVDRYEVPCRVTGEVLVGQERIELDGPGQRDHSWGVRDWWSYGWSWCSAALDDGTRTHATHVTLGDTTLYDTAYVQAPGATPAGTGVVRRDQVLGAEGLPTSGELVLADPAGGADLALEITPVAFAPVLLVGPDGRRSRFPRALCRYATDDGRTGVGWTEWNQPQAS</sequence>
<feature type="region of interest" description="Disordered" evidence="1">
    <location>
        <begin position="1"/>
        <end position="20"/>
    </location>
</feature>
<dbReference type="KEGG" id="ima:PO878_01915"/>
<evidence type="ECO:0000313" key="4">
    <source>
        <dbReference type="Proteomes" id="UP001216390"/>
    </source>
</evidence>
<organism evidence="3 4">
    <name type="scientific">Iamia majanohamensis</name>
    <dbReference type="NCBI Taxonomy" id="467976"/>
    <lineage>
        <taxon>Bacteria</taxon>
        <taxon>Bacillati</taxon>
        <taxon>Actinomycetota</taxon>
        <taxon>Acidimicrobiia</taxon>
        <taxon>Acidimicrobiales</taxon>
        <taxon>Iamiaceae</taxon>
        <taxon>Iamia</taxon>
    </lineage>
</organism>
<protein>
    <recommendedName>
        <fullName evidence="2">DUF7064 domain-containing protein</fullName>
    </recommendedName>
</protein>
<evidence type="ECO:0000256" key="1">
    <source>
        <dbReference type="SAM" id="MobiDB-lite"/>
    </source>
</evidence>
<gene>
    <name evidence="3" type="ORF">PO878_01915</name>
</gene>
<dbReference type="Pfam" id="PF23212">
    <property type="entry name" value="DUF7064"/>
    <property type="match status" value="1"/>
</dbReference>
<evidence type="ECO:0000259" key="2">
    <source>
        <dbReference type="Pfam" id="PF23212"/>
    </source>
</evidence>
<dbReference type="RefSeq" id="WP_272736995.1">
    <property type="nucleotide sequence ID" value="NZ_CP116942.1"/>
</dbReference>
<dbReference type="AlphaFoldDB" id="A0AAE9Y6B2"/>
<reference evidence="3" key="1">
    <citation type="submission" date="2023-01" db="EMBL/GenBank/DDBJ databases">
        <title>The diversity of Class Acidimicrobiia in South China Sea sediment environments and the proposal of Iamia marina sp. nov., a novel species of the genus Iamia.</title>
        <authorList>
            <person name="He Y."/>
            <person name="Tian X."/>
        </authorList>
    </citation>
    <scope>NUCLEOTIDE SEQUENCE</scope>
    <source>
        <strain evidence="3">DSM 19957</strain>
    </source>
</reference>
<dbReference type="InterPro" id="IPR055492">
    <property type="entry name" value="DUF7064"/>
</dbReference>